<keyword evidence="3" id="KW-1185">Reference proteome</keyword>
<dbReference type="AlphaFoldDB" id="A0A5B7JFZ6"/>
<evidence type="ECO:0000313" key="2">
    <source>
        <dbReference type="EMBL" id="MPC95082.1"/>
    </source>
</evidence>
<dbReference type="Proteomes" id="UP000324222">
    <property type="component" value="Unassembled WGS sequence"/>
</dbReference>
<reference evidence="2 3" key="1">
    <citation type="submission" date="2019-05" db="EMBL/GenBank/DDBJ databases">
        <title>Another draft genome of Portunus trituberculatus and its Hox gene families provides insights of decapod evolution.</title>
        <authorList>
            <person name="Jeong J.-H."/>
            <person name="Song I."/>
            <person name="Kim S."/>
            <person name="Choi T."/>
            <person name="Kim D."/>
            <person name="Ryu S."/>
            <person name="Kim W."/>
        </authorList>
    </citation>
    <scope>NUCLEOTIDE SEQUENCE [LARGE SCALE GENOMIC DNA]</scope>
    <source>
        <tissue evidence="2">Muscle</tissue>
    </source>
</reference>
<proteinExistence type="predicted"/>
<comment type="caution">
    <text evidence="2">The sequence shown here is derived from an EMBL/GenBank/DDBJ whole genome shotgun (WGS) entry which is preliminary data.</text>
</comment>
<gene>
    <name evidence="2" type="ORF">E2C01_090278</name>
</gene>
<dbReference type="EMBL" id="VSRR010100950">
    <property type="protein sequence ID" value="MPC95082.1"/>
    <property type="molecule type" value="Genomic_DNA"/>
</dbReference>
<sequence length="138" mass="15378">MMRRLFDSHSQRQWSISKCDRTVRVEFAVTSAATHGSDSGDDASDAKTQVNNQVNLICLDTSLLKYLRRLQQEEKTGRQLVFAVKGMKGGQHAATGEGNQHQAQESYTLYSRQGLRKGRGDAGVVQTSRRTTGVEPHR</sequence>
<organism evidence="2 3">
    <name type="scientific">Portunus trituberculatus</name>
    <name type="common">Swimming crab</name>
    <name type="synonym">Neptunus trituberculatus</name>
    <dbReference type="NCBI Taxonomy" id="210409"/>
    <lineage>
        <taxon>Eukaryota</taxon>
        <taxon>Metazoa</taxon>
        <taxon>Ecdysozoa</taxon>
        <taxon>Arthropoda</taxon>
        <taxon>Crustacea</taxon>
        <taxon>Multicrustacea</taxon>
        <taxon>Malacostraca</taxon>
        <taxon>Eumalacostraca</taxon>
        <taxon>Eucarida</taxon>
        <taxon>Decapoda</taxon>
        <taxon>Pleocyemata</taxon>
        <taxon>Brachyura</taxon>
        <taxon>Eubrachyura</taxon>
        <taxon>Portunoidea</taxon>
        <taxon>Portunidae</taxon>
        <taxon>Portuninae</taxon>
        <taxon>Portunus</taxon>
    </lineage>
</organism>
<protein>
    <submittedName>
        <fullName evidence="2">Uncharacterized protein</fullName>
    </submittedName>
</protein>
<name>A0A5B7JFZ6_PORTR</name>
<evidence type="ECO:0000313" key="3">
    <source>
        <dbReference type="Proteomes" id="UP000324222"/>
    </source>
</evidence>
<evidence type="ECO:0000256" key="1">
    <source>
        <dbReference type="SAM" id="MobiDB-lite"/>
    </source>
</evidence>
<feature type="region of interest" description="Disordered" evidence="1">
    <location>
        <begin position="112"/>
        <end position="138"/>
    </location>
</feature>
<accession>A0A5B7JFZ6</accession>